<proteinExistence type="predicted"/>
<evidence type="ECO:0000256" key="1">
    <source>
        <dbReference type="SAM" id="Phobius"/>
    </source>
</evidence>
<feature type="transmembrane region" description="Helical" evidence="1">
    <location>
        <begin position="86"/>
        <end position="106"/>
    </location>
</feature>
<dbReference type="Proteomes" id="UP001054252">
    <property type="component" value="Unassembled WGS sequence"/>
</dbReference>
<evidence type="ECO:0000313" key="3">
    <source>
        <dbReference type="Proteomes" id="UP001054252"/>
    </source>
</evidence>
<evidence type="ECO:0000313" key="2">
    <source>
        <dbReference type="EMBL" id="GKU93329.1"/>
    </source>
</evidence>
<feature type="transmembrane region" description="Helical" evidence="1">
    <location>
        <begin position="20"/>
        <end position="37"/>
    </location>
</feature>
<organism evidence="2 3">
    <name type="scientific">Rubroshorea leprosula</name>
    <dbReference type="NCBI Taxonomy" id="152421"/>
    <lineage>
        <taxon>Eukaryota</taxon>
        <taxon>Viridiplantae</taxon>
        <taxon>Streptophyta</taxon>
        <taxon>Embryophyta</taxon>
        <taxon>Tracheophyta</taxon>
        <taxon>Spermatophyta</taxon>
        <taxon>Magnoliopsida</taxon>
        <taxon>eudicotyledons</taxon>
        <taxon>Gunneridae</taxon>
        <taxon>Pentapetalae</taxon>
        <taxon>rosids</taxon>
        <taxon>malvids</taxon>
        <taxon>Malvales</taxon>
        <taxon>Dipterocarpaceae</taxon>
        <taxon>Rubroshorea</taxon>
    </lineage>
</organism>
<keyword evidence="3" id="KW-1185">Reference proteome</keyword>
<reference evidence="2 3" key="1">
    <citation type="journal article" date="2021" name="Commun. Biol.">
        <title>The genome of Shorea leprosula (Dipterocarpaceae) highlights the ecological relevance of drought in aseasonal tropical rainforests.</title>
        <authorList>
            <person name="Ng K.K.S."/>
            <person name="Kobayashi M.J."/>
            <person name="Fawcett J.A."/>
            <person name="Hatakeyama M."/>
            <person name="Paape T."/>
            <person name="Ng C.H."/>
            <person name="Ang C.C."/>
            <person name="Tnah L.H."/>
            <person name="Lee C.T."/>
            <person name="Nishiyama T."/>
            <person name="Sese J."/>
            <person name="O'Brien M.J."/>
            <person name="Copetti D."/>
            <person name="Mohd Noor M.I."/>
            <person name="Ong R.C."/>
            <person name="Putra M."/>
            <person name="Sireger I.Z."/>
            <person name="Indrioko S."/>
            <person name="Kosugi Y."/>
            <person name="Izuno A."/>
            <person name="Isagi Y."/>
            <person name="Lee S.L."/>
            <person name="Shimizu K.K."/>
        </authorList>
    </citation>
    <scope>NUCLEOTIDE SEQUENCE [LARGE SCALE GENOMIC DNA]</scope>
    <source>
        <strain evidence="2">214</strain>
    </source>
</reference>
<dbReference type="EMBL" id="BPVZ01000007">
    <property type="protein sequence ID" value="GKU93329.1"/>
    <property type="molecule type" value="Genomic_DNA"/>
</dbReference>
<feature type="transmembrane region" description="Helical" evidence="1">
    <location>
        <begin position="231"/>
        <end position="252"/>
    </location>
</feature>
<name>A0AAV5I6L6_9ROSI</name>
<feature type="transmembrane region" description="Helical" evidence="1">
    <location>
        <begin position="273"/>
        <end position="295"/>
    </location>
</feature>
<keyword evidence="1" id="KW-1133">Transmembrane helix</keyword>
<feature type="transmembrane region" description="Helical" evidence="1">
    <location>
        <begin position="165"/>
        <end position="183"/>
    </location>
</feature>
<protein>
    <submittedName>
        <fullName evidence="2">Uncharacterized protein</fullName>
    </submittedName>
</protein>
<feature type="transmembrane region" description="Helical" evidence="1">
    <location>
        <begin position="113"/>
        <end position="134"/>
    </location>
</feature>
<feature type="transmembrane region" description="Helical" evidence="1">
    <location>
        <begin position="307"/>
        <end position="330"/>
    </location>
</feature>
<feature type="transmembrane region" description="Helical" evidence="1">
    <location>
        <begin position="140"/>
        <end position="158"/>
    </location>
</feature>
<comment type="caution">
    <text evidence="2">The sequence shown here is derived from an EMBL/GenBank/DDBJ whole genome shotgun (WGS) entry which is preliminary data.</text>
</comment>
<dbReference type="AlphaFoldDB" id="A0AAV5I6L6"/>
<gene>
    <name evidence="2" type="ORF">SLEP1_g6931</name>
</gene>
<keyword evidence="1" id="KW-0472">Membrane</keyword>
<keyword evidence="1" id="KW-0812">Transmembrane</keyword>
<accession>A0AAV5I6L6</accession>
<sequence length="350" mass="39763">MMNPFDALKKHLREDARTRLAILFAQIALFTATIFVWRTRLYAEHDRTGFKTALSYQIMAILVSNSNRLSSPPGPNPRRCGSNPRWCVFVVNLIANLICLILTPVFEKFYEKSLSSLGFALSITVLCLILRVIIRPFTDLGLFGFLIGVIVSVAYNLFGLNFQTWIVVVICFLLVGFSIWLDWKWLEVGQDRTGRVSEGGQVQLQRIDRVSEGVSEEAQVQLPRTDRVSEIIELLTQLTVAGFHLFWVYILFRTNCQAMPKSISCSSSSVMEMLASLLIFNLWYTEVLASLLIFNLRLEDKRFGHKLISRVFSLFMMLIILLLVGVGGCLKKGLKKIKKPGKKTRKTKKG</sequence>